<dbReference type="OrthoDB" id="541094at2"/>
<evidence type="ECO:0000313" key="2">
    <source>
        <dbReference type="EMBL" id="AAP99750.1"/>
    </source>
</evidence>
<dbReference type="EnsemblBacteria" id="AAP99750">
    <property type="protein sequence ID" value="AAP99750"/>
    <property type="gene ID" value="Pro_0706"/>
</dbReference>
<gene>
    <name evidence="2" type="ordered locus">Pro_0706</name>
</gene>
<accession>Q7VCN4</accession>
<keyword evidence="1" id="KW-0812">Transmembrane</keyword>
<keyword evidence="1" id="KW-0472">Membrane</keyword>
<dbReference type="eggNOG" id="ENOG5032HUC">
    <property type="taxonomic scope" value="Bacteria"/>
</dbReference>
<organism evidence="2 3">
    <name type="scientific">Prochlorococcus marinus (strain SARG / CCMP1375 / SS120)</name>
    <dbReference type="NCBI Taxonomy" id="167539"/>
    <lineage>
        <taxon>Bacteria</taxon>
        <taxon>Bacillati</taxon>
        <taxon>Cyanobacteriota</taxon>
        <taxon>Cyanophyceae</taxon>
        <taxon>Synechococcales</taxon>
        <taxon>Prochlorococcaceae</taxon>
        <taxon>Prochlorococcus</taxon>
    </lineage>
</organism>
<protein>
    <submittedName>
        <fullName evidence="2">Zn ribbon-like protein</fullName>
    </submittedName>
</protein>
<dbReference type="HOGENOM" id="CLU_171079_0_0_3"/>
<name>Q7VCN4_PROMA</name>
<dbReference type="STRING" id="167539.Pro_0706"/>
<sequence length="92" mass="10507">MSKYYCPYCNPHYQFHTRRKDGALICGLCGDPLIKSKLIKSTQLFALIAAFAFVSPLIIMVLTFINDQRNNHQNNSNLPLAMIFNSKKHNGF</sequence>
<dbReference type="RefSeq" id="WP_011124858.1">
    <property type="nucleotide sequence ID" value="NC_005042.1"/>
</dbReference>
<feature type="transmembrane region" description="Helical" evidence="1">
    <location>
        <begin position="44"/>
        <end position="65"/>
    </location>
</feature>
<keyword evidence="1" id="KW-1133">Transmembrane helix</keyword>
<dbReference type="AlphaFoldDB" id="Q7VCN4"/>
<proteinExistence type="predicted"/>
<dbReference type="EMBL" id="AE017126">
    <property type="protein sequence ID" value="AAP99750.1"/>
    <property type="molecule type" value="Genomic_DNA"/>
</dbReference>
<dbReference type="Proteomes" id="UP000001420">
    <property type="component" value="Chromosome"/>
</dbReference>
<evidence type="ECO:0000256" key="1">
    <source>
        <dbReference type="SAM" id="Phobius"/>
    </source>
</evidence>
<evidence type="ECO:0000313" key="3">
    <source>
        <dbReference type="Proteomes" id="UP000001420"/>
    </source>
</evidence>
<dbReference type="KEGG" id="pma:Pro_0706"/>
<keyword evidence="3" id="KW-1185">Reference proteome</keyword>
<reference evidence="2 3" key="1">
    <citation type="journal article" date="2003" name="Proc. Natl. Acad. Sci. U.S.A.">
        <title>Genome sequence of the cyanobacterium Prochlorococcus marinus SS120, a nearly minimal oxyphototrophic genome.</title>
        <authorList>
            <person name="Dufresne A."/>
            <person name="Salanoubat M."/>
            <person name="Partensky F."/>
            <person name="Artiguenave F."/>
            <person name="Axmann I.M."/>
            <person name="Barbe V."/>
            <person name="Duprat S."/>
            <person name="Galperin M.Y."/>
            <person name="Koonin E.V."/>
            <person name="Le Gall F."/>
            <person name="Makarova K.S."/>
            <person name="Ostrowski M."/>
            <person name="Oztas S."/>
            <person name="Robert C."/>
            <person name="Rogozin I.B."/>
            <person name="Scanlan D.J."/>
            <person name="Tandeau de Marsac N."/>
            <person name="Weissenbach J."/>
            <person name="Wincker P."/>
            <person name="Wolf Y.I."/>
            <person name="Hess W.R."/>
        </authorList>
    </citation>
    <scope>NUCLEOTIDE SEQUENCE [LARGE SCALE GENOMIC DNA]</scope>
    <source>
        <strain evidence="3">SARG / CCMP1375 / SS120</strain>
    </source>
</reference>